<keyword evidence="3 6" id="KW-0133">Cell shape</keyword>
<proteinExistence type="inferred from homology"/>
<dbReference type="Gene3D" id="3.30.30.80">
    <property type="entry name" value="probable RNA-binding protein from clostridium symbiosum atcc 14940"/>
    <property type="match status" value="1"/>
</dbReference>
<dbReference type="CDD" id="cd02644">
    <property type="entry name" value="R3H_jag"/>
    <property type="match status" value="1"/>
</dbReference>
<dbReference type="SUPFAM" id="SSF82708">
    <property type="entry name" value="R3H domain"/>
    <property type="match status" value="1"/>
</dbReference>
<comment type="domain">
    <text evidence="6">Has an N-terminal Jag-N domain and 2 RNA-binding domains (KH and R3H).</text>
</comment>
<dbReference type="Gene3D" id="3.30.300.20">
    <property type="match status" value="1"/>
</dbReference>
<dbReference type="Pfam" id="PF01424">
    <property type="entry name" value="R3H"/>
    <property type="match status" value="1"/>
</dbReference>
<gene>
    <name evidence="6" type="primary">khpB</name>
    <name evidence="6" type="synonym">eloR</name>
    <name evidence="9" type="ORF">SAMN05192585_12812</name>
</gene>
<dbReference type="OrthoDB" id="9794483at2"/>
<comment type="function">
    <text evidence="6">A probable RNA chaperone. Forms a complex with KhpA which binds to cellular RNA and controls its expression. Plays a role in peptidoglycan (PG) homeostasis and cell length regulation.</text>
</comment>
<dbReference type="PANTHER" id="PTHR35800:SF1">
    <property type="entry name" value="RNA-BINDING PROTEIN KHPB"/>
    <property type="match status" value="1"/>
</dbReference>
<evidence type="ECO:0000256" key="7">
    <source>
        <dbReference type="SAM" id="MobiDB-lite"/>
    </source>
</evidence>
<dbReference type="EMBL" id="FNID01000028">
    <property type="protein sequence ID" value="SDN68416.1"/>
    <property type="molecule type" value="Genomic_DNA"/>
</dbReference>
<keyword evidence="1 6" id="KW-0963">Cytoplasm</keyword>
<organism evidence="9 10">
    <name type="scientific">Acetanaerobacterium elongatum</name>
    <dbReference type="NCBI Taxonomy" id="258515"/>
    <lineage>
        <taxon>Bacteria</taxon>
        <taxon>Bacillati</taxon>
        <taxon>Bacillota</taxon>
        <taxon>Clostridia</taxon>
        <taxon>Eubacteriales</taxon>
        <taxon>Oscillospiraceae</taxon>
        <taxon>Acetanaerobacterium</taxon>
    </lineage>
</organism>
<dbReference type="GO" id="GO:0071555">
    <property type="term" value="P:cell wall organization"/>
    <property type="evidence" value="ECO:0007669"/>
    <property type="project" value="UniProtKB-KW"/>
</dbReference>
<dbReference type="InterPro" id="IPR032782">
    <property type="entry name" value="KhpB_N"/>
</dbReference>
<evidence type="ECO:0000256" key="6">
    <source>
        <dbReference type="HAMAP-Rule" id="MF_00867"/>
    </source>
</evidence>
<dbReference type="InterPro" id="IPR038008">
    <property type="entry name" value="Jag_KH"/>
</dbReference>
<name>A0A1H0DEH0_9FIRM</name>
<keyword evidence="2 6" id="KW-0694">RNA-binding</keyword>
<dbReference type="SMART" id="SM00393">
    <property type="entry name" value="R3H"/>
    <property type="match status" value="1"/>
</dbReference>
<dbReference type="PROSITE" id="PS51061">
    <property type="entry name" value="R3H"/>
    <property type="match status" value="1"/>
</dbReference>
<dbReference type="InterPro" id="IPR001374">
    <property type="entry name" value="R3H_dom"/>
</dbReference>
<keyword evidence="10" id="KW-1185">Reference proteome</keyword>
<dbReference type="InterPro" id="IPR038247">
    <property type="entry name" value="Jag_N_dom_sf"/>
</dbReference>
<dbReference type="NCBIfam" id="NF041568">
    <property type="entry name" value="Jag_EloR"/>
    <property type="match status" value="1"/>
</dbReference>
<dbReference type="RefSeq" id="WP_092641731.1">
    <property type="nucleotide sequence ID" value="NZ_FNID01000028.1"/>
</dbReference>
<evidence type="ECO:0000313" key="9">
    <source>
        <dbReference type="EMBL" id="SDN68416.1"/>
    </source>
</evidence>
<protein>
    <recommendedName>
        <fullName evidence="6">RNA-binding protein KhpB</fullName>
    </recommendedName>
    <alternativeName>
        <fullName evidence="6">RNA-binding protein EloR</fullName>
    </alternativeName>
</protein>
<accession>A0A1H0DEH0</accession>
<dbReference type="InterPro" id="IPR034079">
    <property type="entry name" value="R3H_KhpB"/>
</dbReference>
<evidence type="ECO:0000256" key="4">
    <source>
        <dbReference type="ARBA" id="ARBA00023186"/>
    </source>
</evidence>
<evidence type="ECO:0000259" key="8">
    <source>
        <dbReference type="PROSITE" id="PS51061"/>
    </source>
</evidence>
<dbReference type="Proteomes" id="UP000199182">
    <property type="component" value="Unassembled WGS sequence"/>
</dbReference>
<dbReference type="InterPro" id="IPR036867">
    <property type="entry name" value="R3H_dom_sf"/>
</dbReference>
<feature type="domain" description="R3H" evidence="8">
    <location>
        <begin position="139"/>
        <end position="205"/>
    </location>
</feature>
<feature type="compositionally biased region" description="Basic and acidic residues" evidence="7">
    <location>
        <begin position="242"/>
        <end position="283"/>
    </location>
</feature>
<dbReference type="PANTHER" id="PTHR35800">
    <property type="entry name" value="PROTEIN JAG"/>
    <property type="match status" value="1"/>
</dbReference>
<dbReference type="GO" id="GO:0009252">
    <property type="term" value="P:peptidoglycan biosynthetic process"/>
    <property type="evidence" value="ECO:0007669"/>
    <property type="project" value="UniProtKB-UniRule"/>
</dbReference>
<reference evidence="9 10" key="1">
    <citation type="submission" date="2016-10" db="EMBL/GenBank/DDBJ databases">
        <authorList>
            <person name="de Groot N.N."/>
        </authorList>
    </citation>
    <scope>NUCLEOTIDE SEQUENCE [LARGE SCALE GENOMIC DNA]</scope>
    <source>
        <strain evidence="9 10">CGMCC 1.5012</strain>
    </source>
</reference>
<evidence type="ECO:0000313" key="10">
    <source>
        <dbReference type="Proteomes" id="UP000199182"/>
    </source>
</evidence>
<comment type="caution">
    <text evidence="6">Lacks conserved residue(s) required for the propagation of feature annotation.</text>
</comment>
<evidence type="ECO:0000256" key="3">
    <source>
        <dbReference type="ARBA" id="ARBA00022960"/>
    </source>
</evidence>
<keyword evidence="5 6" id="KW-0961">Cell wall biogenesis/degradation</keyword>
<comment type="subunit">
    <text evidence="6">Forms a complex with KhpA.</text>
</comment>
<feature type="region of interest" description="Disordered" evidence="7">
    <location>
        <begin position="186"/>
        <end position="318"/>
    </location>
</feature>
<comment type="similarity">
    <text evidence="6">Belongs to the KhpB RNA-binding protein family.</text>
</comment>
<feature type="compositionally biased region" description="Basic and acidic residues" evidence="7">
    <location>
        <begin position="302"/>
        <end position="318"/>
    </location>
</feature>
<dbReference type="InterPro" id="IPR039247">
    <property type="entry name" value="KhpB"/>
</dbReference>
<sequence>MENEIIATGKTVEEAIDSACEQLGVAREQVEWEILELPKKSLFRSTPAKVKVVHKASKVKYAKDFLHEVLGQMGLSATEIAVEEKADGVTFTLEGEGLGVIIGRRGETLDALQYLTGLVANKIDGDYFRVTIDSGNYRLKREKTLQELAVRMANTAVKTGRSTTLEPMNPYERRIIHAAVQTVEGATSNSFGEEPNRRVVISSKNPVKTFPPRGGSRPYNNNRRDGAKPYGDRKPYNSGDKPANERKPYNSDRKPYNNDRKPYDGERKPYNNDRKPYNNDRRPYNNKPAAGPAPSQQPKAVPAKDAEDKPLYSKIDLD</sequence>
<evidence type="ECO:0000256" key="1">
    <source>
        <dbReference type="ARBA" id="ARBA00022490"/>
    </source>
</evidence>
<dbReference type="GO" id="GO:0003723">
    <property type="term" value="F:RNA binding"/>
    <property type="evidence" value="ECO:0007669"/>
    <property type="project" value="UniProtKB-UniRule"/>
</dbReference>
<dbReference type="HAMAP" id="MF_00867">
    <property type="entry name" value="KhpB"/>
    <property type="match status" value="1"/>
</dbReference>
<feature type="compositionally biased region" description="Basic and acidic residues" evidence="7">
    <location>
        <begin position="222"/>
        <end position="235"/>
    </location>
</feature>
<dbReference type="Pfam" id="PF13083">
    <property type="entry name" value="KH_KhpA-B"/>
    <property type="match status" value="1"/>
</dbReference>
<dbReference type="AlphaFoldDB" id="A0A1H0DEH0"/>
<dbReference type="Pfam" id="PF14804">
    <property type="entry name" value="Jag_N"/>
    <property type="match status" value="1"/>
</dbReference>
<evidence type="ECO:0000256" key="2">
    <source>
        <dbReference type="ARBA" id="ARBA00022884"/>
    </source>
</evidence>
<dbReference type="STRING" id="258515.SAMN05192585_12812"/>
<dbReference type="Gene3D" id="3.30.1370.50">
    <property type="entry name" value="R3H-like domain"/>
    <property type="match status" value="1"/>
</dbReference>
<dbReference type="SMART" id="SM01245">
    <property type="entry name" value="Jag_N"/>
    <property type="match status" value="1"/>
</dbReference>
<dbReference type="GO" id="GO:0008360">
    <property type="term" value="P:regulation of cell shape"/>
    <property type="evidence" value="ECO:0007669"/>
    <property type="project" value="UniProtKB-KW"/>
</dbReference>
<dbReference type="CDD" id="cd02414">
    <property type="entry name" value="KH-II_Jag"/>
    <property type="match status" value="1"/>
</dbReference>
<keyword evidence="4 6" id="KW-0143">Chaperone</keyword>
<comment type="subcellular location">
    <subcellularLocation>
        <location evidence="6">Cytoplasm</location>
    </subcellularLocation>
</comment>
<evidence type="ECO:0000256" key="5">
    <source>
        <dbReference type="ARBA" id="ARBA00023316"/>
    </source>
</evidence>
<dbReference type="InterPro" id="IPR015946">
    <property type="entry name" value="KH_dom-like_a/b"/>
</dbReference>
<dbReference type="GO" id="GO:0005737">
    <property type="term" value="C:cytoplasm"/>
    <property type="evidence" value="ECO:0007669"/>
    <property type="project" value="UniProtKB-SubCell"/>
</dbReference>